<dbReference type="OrthoDB" id="417506at2759"/>
<dbReference type="GO" id="GO:0005634">
    <property type="term" value="C:nucleus"/>
    <property type="evidence" value="ECO:0007669"/>
    <property type="project" value="TreeGrafter"/>
</dbReference>
<evidence type="ECO:0000259" key="9">
    <source>
        <dbReference type="Pfam" id="PF20908"/>
    </source>
</evidence>
<evidence type="ECO:0000256" key="6">
    <source>
        <dbReference type="ARBA" id="ARBA00040469"/>
    </source>
</evidence>
<evidence type="ECO:0000256" key="1">
    <source>
        <dbReference type="ARBA" id="ARBA00008552"/>
    </source>
</evidence>
<keyword evidence="3" id="KW-0833">Ubl conjugation pathway</keyword>
<dbReference type="PANTHER" id="PTHR48153:SF2">
    <property type="entry name" value="UFM1-SPECIFIC PROTEASE 2"/>
    <property type="match status" value="1"/>
</dbReference>
<accession>A0A2D0QFA7</accession>
<keyword evidence="2 11" id="KW-0645">Protease</keyword>
<reference evidence="11" key="2">
    <citation type="submission" date="2025-08" db="UniProtKB">
        <authorList>
            <consortium name="RefSeq"/>
        </authorList>
    </citation>
    <scope>IDENTIFICATION</scope>
    <source>
        <tissue evidence="11">Blood</tissue>
    </source>
</reference>
<dbReference type="Pfam" id="PF07910">
    <property type="entry name" value="Peptidase_C78"/>
    <property type="match status" value="1"/>
</dbReference>
<name>A0A2D0QFA7_ICTPU</name>
<feature type="region of interest" description="Disordered" evidence="7">
    <location>
        <begin position="87"/>
        <end position="107"/>
    </location>
</feature>
<dbReference type="GO" id="GO:0005783">
    <property type="term" value="C:endoplasmic reticulum"/>
    <property type="evidence" value="ECO:0007669"/>
    <property type="project" value="TreeGrafter"/>
</dbReference>
<dbReference type="Pfam" id="PF20908">
    <property type="entry name" value="UfSP2_N"/>
    <property type="match status" value="1"/>
</dbReference>
<gene>
    <name evidence="11" type="primary">ufsp2</name>
</gene>
<protein>
    <recommendedName>
        <fullName evidence="6">Ufm1-specific protease 2</fullName>
    </recommendedName>
</protein>
<dbReference type="PANTHER" id="PTHR48153">
    <property type="entry name" value="UFM1-SPECIFIC PROTEASE 2"/>
    <property type="match status" value="1"/>
</dbReference>
<evidence type="ECO:0000256" key="3">
    <source>
        <dbReference type="ARBA" id="ARBA00022786"/>
    </source>
</evidence>
<organism evidence="10 11">
    <name type="scientific">Ictalurus punctatus</name>
    <name type="common">Channel catfish</name>
    <name type="synonym">Silurus punctatus</name>
    <dbReference type="NCBI Taxonomy" id="7998"/>
    <lineage>
        <taxon>Eukaryota</taxon>
        <taxon>Metazoa</taxon>
        <taxon>Chordata</taxon>
        <taxon>Craniata</taxon>
        <taxon>Vertebrata</taxon>
        <taxon>Euteleostomi</taxon>
        <taxon>Actinopterygii</taxon>
        <taxon>Neopterygii</taxon>
        <taxon>Teleostei</taxon>
        <taxon>Ostariophysi</taxon>
        <taxon>Siluriformes</taxon>
        <taxon>Ictaluridae</taxon>
        <taxon>Ictalurus</taxon>
    </lineage>
</organism>
<keyword evidence="4" id="KW-0378">Hydrolase</keyword>
<comment type="similarity">
    <text evidence="1">Belongs to the peptidase C78 family.</text>
</comment>
<dbReference type="Gene3D" id="3.90.70.130">
    <property type="match status" value="1"/>
</dbReference>
<dbReference type="KEGG" id="ipu:108260847"/>
<evidence type="ECO:0000313" key="11">
    <source>
        <dbReference type="RefSeq" id="XP_017316984.1"/>
    </source>
</evidence>
<evidence type="ECO:0000313" key="10">
    <source>
        <dbReference type="Proteomes" id="UP000221080"/>
    </source>
</evidence>
<feature type="domain" description="UFSP1/2/DUB catalytic" evidence="8">
    <location>
        <begin position="275"/>
        <end position="458"/>
    </location>
</feature>
<keyword evidence="10" id="KW-1185">Reference proteome</keyword>
<dbReference type="GO" id="GO:0006508">
    <property type="term" value="P:proteolysis"/>
    <property type="evidence" value="ECO:0007669"/>
    <property type="project" value="UniProtKB-KW"/>
</dbReference>
<keyword evidence="5" id="KW-0788">Thiol protease</keyword>
<dbReference type="GO" id="GO:0071567">
    <property type="term" value="F:deUFMylase activity"/>
    <property type="evidence" value="ECO:0007669"/>
    <property type="project" value="TreeGrafter"/>
</dbReference>
<evidence type="ECO:0000259" key="8">
    <source>
        <dbReference type="Pfam" id="PF07910"/>
    </source>
</evidence>
<feature type="domain" description="UFSP2 second" evidence="9">
    <location>
        <begin position="36"/>
        <end position="253"/>
    </location>
</feature>
<dbReference type="Proteomes" id="UP000221080">
    <property type="component" value="Chromosome 29"/>
</dbReference>
<dbReference type="AlphaFoldDB" id="A0A2D0QFA7"/>
<evidence type="ECO:0000256" key="2">
    <source>
        <dbReference type="ARBA" id="ARBA00022670"/>
    </source>
</evidence>
<dbReference type="RefSeq" id="XP_017316984.1">
    <property type="nucleotide sequence ID" value="XM_017461495.3"/>
</dbReference>
<dbReference type="GeneID" id="108260847"/>
<dbReference type="OMA" id="RTHCKET"/>
<dbReference type="CTD" id="55325"/>
<dbReference type="InterPro" id="IPR012462">
    <property type="entry name" value="UFSP1/2_DUB_cat"/>
</dbReference>
<sequence>MVLTENNNFIFRLKGVLEFSCQLDSSNEAHGQNAISKAFRVLRSRISSESLVFMVCNSPILLWPNKSCHSTVESLSERTPCRDVQQHIDLEDGPNRKSSKRRDKKDASPITVNLKLLMEVTESGSGGALSLCRVTKKQQCVMMPLCMDCVINAGGHDTLGFVCSGLVAALHAQLSDMEQTVLKYRKDKSLPLPEPFHFQLPASDRLFTVIYPAAVTDDQLLSVREELHRKHDLPRDRPYFRRANAFHFPGEPYKDGYLRSPHTHLNAPSIEDAKLYVVRGVYSYHHYMQDRVDDNGWGCAYRSLQTICSWFQQQGYTERTVPTHKQIQQALVDVGDKEPSFLGSRQWIGSIEVQAVLNQLLGVNSKILFVSRGSELASKGRELANHFQTEGTPIMIGGGVLAHTILGVAWSETSGQIRFLILDPHYTGGEDIQTITDKGWCGWKGPEFWDQNAYYNLCLPQTPKII</sequence>
<evidence type="ECO:0000256" key="5">
    <source>
        <dbReference type="ARBA" id="ARBA00022807"/>
    </source>
</evidence>
<dbReference type="STRING" id="7998.ENSIPUP00000035021"/>
<evidence type="ECO:0000256" key="7">
    <source>
        <dbReference type="SAM" id="MobiDB-lite"/>
    </source>
</evidence>
<dbReference type="FunFam" id="3.90.70.130:FF:000001">
    <property type="entry name" value="Probable Ufm1-specific protease 2"/>
    <property type="match status" value="1"/>
</dbReference>
<reference evidence="10" key="1">
    <citation type="journal article" date="2016" name="Nat. Commun.">
        <title>The channel catfish genome sequence provides insights into the evolution of scale formation in teleosts.</title>
        <authorList>
            <person name="Liu Z."/>
            <person name="Liu S."/>
            <person name="Yao J."/>
            <person name="Bao L."/>
            <person name="Zhang J."/>
            <person name="Li Y."/>
            <person name="Jiang C."/>
            <person name="Sun L."/>
            <person name="Wang R."/>
            <person name="Zhang Y."/>
            <person name="Zhou T."/>
            <person name="Zeng Q."/>
            <person name="Fu Q."/>
            <person name="Gao S."/>
            <person name="Li N."/>
            <person name="Koren S."/>
            <person name="Jiang Y."/>
            <person name="Zimin A."/>
            <person name="Xu P."/>
            <person name="Phillippy A.M."/>
            <person name="Geng X."/>
            <person name="Song L."/>
            <person name="Sun F."/>
            <person name="Li C."/>
            <person name="Wang X."/>
            <person name="Chen A."/>
            <person name="Jin Y."/>
            <person name="Yuan Z."/>
            <person name="Yang Y."/>
            <person name="Tan S."/>
            <person name="Peatman E."/>
            <person name="Lu J."/>
            <person name="Qin Z."/>
            <person name="Dunham R."/>
            <person name="Li Z."/>
            <person name="Sonstegard T."/>
            <person name="Feng J."/>
            <person name="Danzmann R.G."/>
            <person name="Schroeder S."/>
            <person name="Scheffler B."/>
            <person name="Duke M.V."/>
            <person name="Ballard L."/>
            <person name="Kucuktas H."/>
            <person name="Kaltenboeck L."/>
            <person name="Liu H."/>
            <person name="Armbruster J."/>
            <person name="Xie Y."/>
            <person name="Kirby M.L."/>
            <person name="Tian Y."/>
            <person name="Flanagan M.E."/>
            <person name="Mu W."/>
            <person name="Waldbieser G.C."/>
        </authorList>
    </citation>
    <scope>NUCLEOTIDE SEQUENCE [LARGE SCALE GENOMIC DNA]</scope>
    <source>
        <strain evidence="10">SDA103</strain>
    </source>
</reference>
<proteinExistence type="inferred from homology"/>
<evidence type="ECO:0000256" key="4">
    <source>
        <dbReference type="ARBA" id="ARBA00022801"/>
    </source>
</evidence>
<dbReference type="InterPro" id="IPR049387">
    <property type="entry name" value="UFSP2-like_2nd"/>
</dbReference>